<gene>
    <name evidence="1" type="ORF">F4820DRAFT_157916</name>
</gene>
<comment type="caution">
    <text evidence="1">The sequence shown here is derived from an EMBL/GenBank/DDBJ whole genome shotgun (WGS) entry which is preliminary data.</text>
</comment>
<dbReference type="Proteomes" id="UP001497700">
    <property type="component" value="Unassembled WGS sequence"/>
</dbReference>
<evidence type="ECO:0000313" key="2">
    <source>
        <dbReference type="Proteomes" id="UP001497700"/>
    </source>
</evidence>
<keyword evidence="2" id="KW-1185">Reference proteome</keyword>
<proteinExistence type="predicted"/>
<evidence type="ECO:0000313" key="1">
    <source>
        <dbReference type="EMBL" id="KAI4859549.1"/>
    </source>
</evidence>
<protein>
    <submittedName>
        <fullName evidence="1">Fungal-specific transcription factor domain-containing protein</fullName>
    </submittedName>
</protein>
<accession>A0ACB9YJN1</accession>
<dbReference type="EMBL" id="MU393627">
    <property type="protein sequence ID" value="KAI4859549.1"/>
    <property type="molecule type" value="Genomic_DNA"/>
</dbReference>
<sequence>MQTANGSEDGRGEQTVRRFSRGRQSRGRGLRKTTGCLTCRRRHVKCDEAKPVCGGCNRTKNSCFYGDQELNRPNGILRNEVERAEPESGSPIHSQGDEFADYQIDEQNVHQPLNQTPEQCVDSSCITINEVHPLLLNNVADENERPLDVATSYSDSHSPGAPPFLGQRQRTGSATFSDSNVEIATERWVNLLFRDAIMQNEDLWNMNFETQGFNIFGNSVAVSPAHAPQLGELSGRDPEGIDSPGSSNLDLLERNTALEQDQLFEVQLWQSEVPIQILEQEHYAFRHFVQHISNWMDLFDLHRNFAVHVPHLAVHNVGLMNAILALSVRYLSLSSHVNENYKFESDHALPYYYKTLHYIQKAMHYNTYKTSLELVATSLIISAYEMLDGSSQDWERHLHGVFWIQRSQVIHGDSKGLRQAVWWAWLCQDVFAAYLENRKPFTFWLPVRTLNELDSYELAARSVFYFAQVISYCSAAEIQAGKSDPVARISRGDSLRESLEQWNKNLTVEFRTLPMPMAAGEEKVFKSLWVQPAPFGVALQLYHASTILLALHCPVPGDLIGYAISRKSLNESVRVICGIAMTLNDYASSVICAQCLFIAGLPIENADQRCCVLDLLNKCRQRAGWPIRSLSERLVSTWRSMD</sequence>
<reference evidence="1 2" key="1">
    <citation type="journal article" date="2022" name="New Phytol.">
        <title>Ecological generalism drives hyperdiversity of secondary metabolite gene clusters in xylarialean endophytes.</title>
        <authorList>
            <person name="Franco M.E.E."/>
            <person name="Wisecaver J.H."/>
            <person name="Arnold A.E."/>
            <person name="Ju Y.M."/>
            <person name="Slot J.C."/>
            <person name="Ahrendt S."/>
            <person name="Moore L.P."/>
            <person name="Eastman K.E."/>
            <person name="Scott K."/>
            <person name="Konkel Z."/>
            <person name="Mondo S.J."/>
            <person name="Kuo A."/>
            <person name="Hayes R.D."/>
            <person name="Haridas S."/>
            <person name="Andreopoulos B."/>
            <person name="Riley R."/>
            <person name="LaButti K."/>
            <person name="Pangilinan J."/>
            <person name="Lipzen A."/>
            <person name="Amirebrahimi M."/>
            <person name="Yan J."/>
            <person name="Adam C."/>
            <person name="Keymanesh K."/>
            <person name="Ng V."/>
            <person name="Louie K."/>
            <person name="Northen T."/>
            <person name="Drula E."/>
            <person name="Henrissat B."/>
            <person name="Hsieh H.M."/>
            <person name="Youens-Clark K."/>
            <person name="Lutzoni F."/>
            <person name="Miadlikowska J."/>
            <person name="Eastwood D.C."/>
            <person name="Hamelin R.C."/>
            <person name="Grigoriev I.V."/>
            <person name="U'Ren J.M."/>
        </authorList>
    </citation>
    <scope>NUCLEOTIDE SEQUENCE [LARGE SCALE GENOMIC DNA]</scope>
    <source>
        <strain evidence="1 2">CBS 119005</strain>
    </source>
</reference>
<name>A0ACB9YJN1_9PEZI</name>
<organism evidence="1 2">
    <name type="scientific">Hypoxylon rubiginosum</name>
    <dbReference type="NCBI Taxonomy" id="110542"/>
    <lineage>
        <taxon>Eukaryota</taxon>
        <taxon>Fungi</taxon>
        <taxon>Dikarya</taxon>
        <taxon>Ascomycota</taxon>
        <taxon>Pezizomycotina</taxon>
        <taxon>Sordariomycetes</taxon>
        <taxon>Xylariomycetidae</taxon>
        <taxon>Xylariales</taxon>
        <taxon>Hypoxylaceae</taxon>
        <taxon>Hypoxylon</taxon>
    </lineage>
</organism>